<accession>A0ABP0KVR6</accession>
<feature type="chain" id="PRO_5046533960" evidence="2">
    <location>
        <begin position="27"/>
        <end position="584"/>
    </location>
</feature>
<gene>
    <name evidence="3" type="ORF">CCMP2556_LOCUS17732</name>
</gene>
<name>A0ABP0KVR6_9DINO</name>
<keyword evidence="4" id="KW-1185">Reference proteome</keyword>
<feature type="compositionally biased region" description="Polar residues" evidence="1">
    <location>
        <begin position="173"/>
        <end position="182"/>
    </location>
</feature>
<evidence type="ECO:0000313" key="3">
    <source>
        <dbReference type="EMBL" id="CAK9030067.1"/>
    </source>
</evidence>
<feature type="compositionally biased region" description="Gly residues" evidence="1">
    <location>
        <begin position="188"/>
        <end position="199"/>
    </location>
</feature>
<evidence type="ECO:0000256" key="2">
    <source>
        <dbReference type="SAM" id="SignalP"/>
    </source>
</evidence>
<evidence type="ECO:0000313" key="4">
    <source>
        <dbReference type="Proteomes" id="UP001642484"/>
    </source>
</evidence>
<feature type="signal peptide" evidence="2">
    <location>
        <begin position="1"/>
        <end position="26"/>
    </location>
</feature>
<sequence>MSWNGRWQPPFAFLAALALYLQTAYGQSEADCSGPGPRADGCAPEEEVIQCSRNGEHCYIYDALYAFCEPHANFFESPFGVQGAQGPMECTTTTTGTHTTTSTKTRTVTFYTTTRGLAIECRDLCYENTHLWIEKCGWPGCASCGECASILLPSTEPETTSAADGMFTFRPIQRNTTLPPTTSAASGGQSGGSGSGGGSAPVFDGSDGSLEEAAQSDQTTVQIASTTSAQLQSKACLQLLQAQGHVSADSTLSIGVKMRHIRCYDAINYIPWSQLCNWATCVLCPECSGTSVTATSTTVPLAVTATVSTTLVSVTSAMTTSSTTATRSITTSTTFTITSTDTITTTIPLRACEPPNPLLAGIMANEECKGNLSTSSQRDTLCLARLAEHPCLYTGDLVLTCPRGNTVKRESVLANGDYQTKCRICGWGGTEWQDVDTVAGNMTVSLEFGANALLGVINETAIFGYGIFLADNCSRPIKRDPVGYVEKMDDHPFDENCCNSTKYSTTVTFSVPPDLYSVRLMVRPNTTLGFLPVGEVTTEIWDANQTKASLSSANRQAGMLLSLLVLLTWRTFLEPPILPNANRS</sequence>
<keyword evidence="2" id="KW-0732">Signal</keyword>
<organism evidence="3 4">
    <name type="scientific">Durusdinium trenchii</name>
    <dbReference type="NCBI Taxonomy" id="1381693"/>
    <lineage>
        <taxon>Eukaryota</taxon>
        <taxon>Sar</taxon>
        <taxon>Alveolata</taxon>
        <taxon>Dinophyceae</taxon>
        <taxon>Suessiales</taxon>
        <taxon>Symbiodiniaceae</taxon>
        <taxon>Durusdinium</taxon>
    </lineage>
</organism>
<protein>
    <submittedName>
        <fullName evidence="3">Uncharacterized protein</fullName>
    </submittedName>
</protein>
<dbReference type="EMBL" id="CAXAMN010009890">
    <property type="protein sequence ID" value="CAK9030067.1"/>
    <property type="molecule type" value="Genomic_DNA"/>
</dbReference>
<dbReference type="Proteomes" id="UP001642484">
    <property type="component" value="Unassembled WGS sequence"/>
</dbReference>
<comment type="caution">
    <text evidence="3">The sequence shown here is derived from an EMBL/GenBank/DDBJ whole genome shotgun (WGS) entry which is preliminary data.</text>
</comment>
<reference evidence="3 4" key="1">
    <citation type="submission" date="2024-02" db="EMBL/GenBank/DDBJ databases">
        <authorList>
            <person name="Chen Y."/>
            <person name="Shah S."/>
            <person name="Dougan E. K."/>
            <person name="Thang M."/>
            <person name="Chan C."/>
        </authorList>
    </citation>
    <scope>NUCLEOTIDE SEQUENCE [LARGE SCALE GENOMIC DNA]</scope>
</reference>
<proteinExistence type="predicted"/>
<evidence type="ECO:0000256" key="1">
    <source>
        <dbReference type="SAM" id="MobiDB-lite"/>
    </source>
</evidence>
<feature type="region of interest" description="Disordered" evidence="1">
    <location>
        <begin position="173"/>
        <end position="221"/>
    </location>
</feature>